<evidence type="ECO:0000313" key="1">
    <source>
        <dbReference type="EMBL" id="KRY29750.1"/>
    </source>
</evidence>
<dbReference type="PANTHER" id="PTHR45749">
    <property type="match status" value="1"/>
</dbReference>
<reference evidence="1 2" key="1">
    <citation type="submission" date="2015-01" db="EMBL/GenBank/DDBJ databases">
        <title>Evolution of Trichinella species and genotypes.</title>
        <authorList>
            <person name="Korhonen P.K."/>
            <person name="Edoardo P."/>
            <person name="Giuseppe L.R."/>
            <person name="Gasser R.B."/>
        </authorList>
    </citation>
    <scope>NUCLEOTIDE SEQUENCE [LARGE SCALE GENOMIC DNA]</scope>
    <source>
        <strain evidence="1">ISS3</strain>
    </source>
</reference>
<protein>
    <submittedName>
        <fullName evidence="1">Uncharacterized protein</fullName>
    </submittedName>
</protein>
<proteinExistence type="predicted"/>
<dbReference type="AlphaFoldDB" id="A0A0V1AYB3"/>
<evidence type="ECO:0000313" key="2">
    <source>
        <dbReference type="Proteomes" id="UP000054776"/>
    </source>
</evidence>
<sequence length="90" mass="10277">MSTAVLSEDQKKQGNFRAMLDYCVEMGVTLTDHLLTETDQKLYASNTIQNEVIHFYSQEIREKIVSSLRRARFFTVIADETKDSSIAGQL</sequence>
<dbReference type="Proteomes" id="UP000054776">
    <property type="component" value="Unassembled WGS sequence"/>
</dbReference>
<dbReference type="InParanoid" id="A0A0V1AYB3"/>
<comment type="caution">
    <text evidence="1">The sequence shown here is derived from an EMBL/GenBank/DDBJ whole genome shotgun (WGS) entry which is preliminary data.</text>
</comment>
<dbReference type="OrthoDB" id="6614843at2759"/>
<organism evidence="1 2">
    <name type="scientific">Trichinella spiralis</name>
    <name type="common">Trichina worm</name>
    <dbReference type="NCBI Taxonomy" id="6334"/>
    <lineage>
        <taxon>Eukaryota</taxon>
        <taxon>Metazoa</taxon>
        <taxon>Ecdysozoa</taxon>
        <taxon>Nematoda</taxon>
        <taxon>Enoplea</taxon>
        <taxon>Dorylaimia</taxon>
        <taxon>Trichinellida</taxon>
        <taxon>Trichinellidae</taxon>
        <taxon>Trichinella</taxon>
    </lineage>
</organism>
<keyword evidence="2" id="KW-1185">Reference proteome</keyword>
<name>A0A0V1AYB3_TRISP</name>
<dbReference type="EMBL" id="JYDH01000161">
    <property type="protein sequence ID" value="KRY29750.1"/>
    <property type="molecule type" value="Genomic_DNA"/>
</dbReference>
<dbReference type="PANTHER" id="PTHR45749:SF28">
    <property type="entry name" value="ZINC FINGER MYM-TYPE PROTEIN 1-LIKE-RELATED"/>
    <property type="match status" value="1"/>
</dbReference>
<gene>
    <name evidence="1" type="ORF">T01_8841</name>
</gene>
<accession>A0A0V1AYB3</accession>